<keyword evidence="2" id="KW-0560">Oxidoreductase</keyword>
<dbReference type="GO" id="GO:0016491">
    <property type="term" value="F:oxidoreductase activity"/>
    <property type="evidence" value="ECO:0007669"/>
    <property type="project" value="UniProtKB-KW"/>
</dbReference>
<dbReference type="PRINTS" id="PR00081">
    <property type="entry name" value="GDHRDH"/>
</dbReference>
<dbReference type="SMART" id="SM00822">
    <property type="entry name" value="PKS_KR"/>
    <property type="match status" value="1"/>
</dbReference>
<evidence type="ECO:0000313" key="5">
    <source>
        <dbReference type="Proteomes" id="UP000192917"/>
    </source>
</evidence>
<dbReference type="Proteomes" id="UP000192917">
    <property type="component" value="Unassembled WGS sequence"/>
</dbReference>
<proteinExistence type="inferred from homology"/>
<evidence type="ECO:0000259" key="3">
    <source>
        <dbReference type="SMART" id="SM00822"/>
    </source>
</evidence>
<dbReference type="Pfam" id="PF13561">
    <property type="entry name" value="adh_short_C2"/>
    <property type="match status" value="1"/>
</dbReference>
<feature type="domain" description="Ketoreductase" evidence="3">
    <location>
        <begin position="8"/>
        <end position="201"/>
    </location>
</feature>
<dbReference type="InterPro" id="IPR036291">
    <property type="entry name" value="NAD(P)-bd_dom_sf"/>
</dbReference>
<gene>
    <name evidence="4" type="ORF">SAMN05428998_1312</name>
</gene>
<reference evidence="4 5" key="1">
    <citation type="submission" date="2017-04" db="EMBL/GenBank/DDBJ databases">
        <authorList>
            <person name="Afonso C.L."/>
            <person name="Miller P.J."/>
            <person name="Scott M.A."/>
            <person name="Spackman E."/>
            <person name="Goraichik I."/>
            <person name="Dimitrov K.M."/>
            <person name="Suarez D.L."/>
            <person name="Swayne D.E."/>
        </authorList>
    </citation>
    <scope>NUCLEOTIDE SEQUENCE [LARGE SCALE GENOMIC DNA]</scope>
    <source>
        <strain evidence="4 5">USBA 355</strain>
    </source>
</reference>
<dbReference type="Gene3D" id="3.40.50.720">
    <property type="entry name" value="NAD(P)-binding Rossmann-like Domain"/>
    <property type="match status" value="1"/>
</dbReference>
<dbReference type="CDD" id="cd05233">
    <property type="entry name" value="SDR_c"/>
    <property type="match status" value="1"/>
</dbReference>
<sequence length="258" mass="25775">MARQLSESAVLLTGGTAGIGLACAEALAAAGVPRLLLAGRSEARGAAAVEAVRRAAPAAEVRFVAADVATPEGATRAAEACAGAYGRIDALVSTAGGDALPRLLHEQPIESLPETLRTITSGVLLPARAVLPVMMDQGGGSIVCTASDAAKVATPGEVTIGAAMAAIVMFCRGLANEAKRSGIRVNVMTPSIVRGTPLYDQLMADPFAGRLFAKAETMARLGVAEAADLAQLAVFLCGPGSAKLTGQAISVNGGISAA</sequence>
<dbReference type="PANTHER" id="PTHR43669:SF3">
    <property type="entry name" value="ALCOHOL DEHYDROGENASE, PUTATIVE (AFU_ORTHOLOGUE AFUA_3G03445)-RELATED"/>
    <property type="match status" value="1"/>
</dbReference>
<evidence type="ECO:0000256" key="1">
    <source>
        <dbReference type="ARBA" id="ARBA00006484"/>
    </source>
</evidence>
<dbReference type="EMBL" id="FWZX01000031">
    <property type="protein sequence ID" value="SMF72328.1"/>
    <property type="molecule type" value="Genomic_DNA"/>
</dbReference>
<accession>A0A1Y6CKT5</accession>
<dbReference type="STRING" id="560819.SAMN05428998_1312"/>
<keyword evidence="5" id="KW-1185">Reference proteome</keyword>
<dbReference type="AlphaFoldDB" id="A0A1Y6CKT5"/>
<dbReference type="PANTHER" id="PTHR43669">
    <property type="entry name" value="5-KETO-D-GLUCONATE 5-REDUCTASE"/>
    <property type="match status" value="1"/>
</dbReference>
<dbReference type="InterPro" id="IPR002347">
    <property type="entry name" value="SDR_fam"/>
</dbReference>
<comment type="similarity">
    <text evidence="1">Belongs to the short-chain dehydrogenases/reductases (SDR) family.</text>
</comment>
<dbReference type="PROSITE" id="PS51257">
    <property type="entry name" value="PROKAR_LIPOPROTEIN"/>
    <property type="match status" value="1"/>
</dbReference>
<name>A0A1Y6CKT5_9PROT</name>
<organism evidence="4 5">
    <name type="scientific">Tistlia consotensis USBA 355</name>
    <dbReference type="NCBI Taxonomy" id="560819"/>
    <lineage>
        <taxon>Bacteria</taxon>
        <taxon>Pseudomonadati</taxon>
        <taxon>Pseudomonadota</taxon>
        <taxon>Alphaproteobacteria</taxon>
        <taxon>Rhodospirillales</taxon>
        <taxon>Rhodovibrionaceae</taxon>
        <taxon>Tistlia</taxon>
    </lineage>
</organism>
<dbReference type="InterPro" id="IPR057326">
    <property type="entry name" value="KR_dom"/>
</dbReference>
<protein>
    <submittedName>
        <fullName evidence="4">Gluconate 5-dehydrogenase/3-oxoacyl-[acyl-carrier protein] reductase</fullName>
    </submittedName>
</protein>
<dbReference type="SUPFAM" id="SSF51735">
    <property type="entry name" value="NAD(P)-binding Rossmann-fold domains"/>
    <property type="match status" value="1"/>
</dbReference>
<evidence type="ECO:0000313" key="4">
    <source>
        <dbReference type="EMBL" id="SMF72328.1"/>
    </source>
</evidence>
<dbReference type="RefSeq" id="WP_085125657.1">
    <property type="nucleotide sequence ID" value="NZ_FWZX01000031.1"/>
</dbReference>
<evidence type="ECO:0000256" key="2">
    <source>
        <dbReference type="ARBA" id="ARBA00023002"/>
    </source>
</evidence>